<feature type="region of interest" description="Disordered" evidence="1">
    <location>
        <begin position="1"/>
        <end position="76"/>
    </location>
</feature>
<gene>
    <name evidence="2" type="ORF">RIF23_14365</name>
</gene>
<keyword evidence="3" id="KW-1185">Reference proteome</keyword>
<dbReference type="Proteomes" id="UP001250214">
    <property type="component" value="Unassembled WGS sequence"/>
</dbReference>
<reference evidence="3" key="1">
    <citation type="submission" date="2023-07" db="EMBL/GenBank/DDBJ databases">
        <title>Novel species in the genus Lipingzhangella isolated from Sambhar Salt Lake.</title>
        <authorList>
            <person name="Jiya N."/>
            <person name="Kajale S."/>
            <person name="Sharma A."/>
        </authorList>
    </citation>
    <scope>NUCLEOTIDE SEQUENCE [LARGE SCALE GENOMIC DNA]</scope>
    <source>
        <strain evidence="3">LS1_29</strain>
    </source>
</reference>
<proteinExistence type="predicted"/>
<comment type="caution">
    <text evidence="2">The sequence shown here is derived from an EMBL/GenBank/DDBJ whole genome shotgun (WGS) entry which is preliminary data.</text>
</comment>
<evidence type="ECO:0000313" key="2">
    <source>
        <dbReference type="EMBL" id="MDS1271479.1"/>
    </source>
</evidence>
<dbReference type="EMBL" id="JAVLVT010000006">
    <property type="protein sequence ID" value="MDS1271479.1"/>
    <property type="molecule type" value="Genomic_DNA"/>
</dbReference>
<protein>
    <submittedName>
        <fullName evidence="2">DUF721 domain-containing protein</fullName>
    </submittedName>
</protein>
<accession>A0ABU2H9E6</accession>
<evidence type="ECO:0000313" key="3">
    <source>
        <dbReference type="Proteomes" id="UP001250214"/>
    </source>
</evidence>
<evidence type="ECO:0000256" key="1">
    <source>
        <dbReference type="SAM" id="MobiDB-lite"/>
    </source>
</evidence>
<dbReference type="PANTHER" id="PTHR36456:SF1">
    <property type="entry name" value="UPF0232 PROTEIN SCO3875"/>
    <property type="match status" value="1"/>
</dbReference>
<feature type="compositionally biased region" description="Low complexity" evidence="1">
    <location>
        <begin position="30"/>
        <end position="44"/>
    </location>
</feature>
<sequence>MSDASESSNQSPGASEASPPGAPAGGGAGPRPAGADLARQALAEARARARERGASAGAGAPRRGADRRPRRPRGEPQMFGEAVRAWLNEHGWADQVAMGGVFGRWSEIVGEHVAQHVRPESFAEGELTVVADSTTWASQVRVLRSDLRRRLNEELGDGCVAEITVRGPGTKRRRGGRGS</sequence>
<dbReference type="PANTHER" id="PTHR36456">
    <property type="entry name" value="UPF0232 PROTEIN SCO3875"/>
    <property type="match status" value="1"/>
</dbReference>
<organism evidence="2 3">
    <name type="scientific">Lipingzhangella rawalii</name>
    <dbReference type="NCBI Taxonomy" id="2055835"/>
    <lineage>
        <taxon>Bacteria</taxon>
        <taxon>Bacillati</taxon>
        <taxon>Actinomycetota</taxon>
        <taxon>Actinomycetes</taxon>
        <taxon>Streptosporangiales</taxon>
        <taxon>Nocardiopsidaceae</taxon>
        <taxon>Lipingzhangella</taxon>
    </lineage>
</organism>
<name>A0ABU2H9E6_9ACTN</name>
<dbReference type="Pfam" id="PF05258">
    <property type="entry name" value="DciA"/>
    <property type="match status" value="1"/>
</dbReference>
<dbReference type="InterPro" id="IPR007922">
    <property type="entry name" value="DciA-like"/>
</dbReference>
<dbReference type="RefSeq" id="WP_310913030.1">
    <property type="nucleotide sequence ID" value="NZ_JAVLVT010000006.1"/>
</dbReference>
<feature type="compositionally biased region" description="Polar residues" evidence="1">
    <location>
        <begin position="1"/>
        <end position="10"/>
    </location>
</feature>